<gene>
    <name evidence="2" type="ORF">M5D96_012804</name>
</gene>
<protein>
    <submittedName>
        <fullName evidence="2">Uncharacterized protein</fullName>
    </submittedName>
</protein>
<dbReference type="AlphaFoldDB" id="A0A9P9YCJ9"/>
<feature type="non-terminal residue" evidence="2">
    <location>
        <position position="94"/>
    </location>
</feature>
<dbReference type="EMBL" id="JAMKOV010000073">
    <property type="protein sequence ID" value="KAI8034441.1"/>
    <property type="molecule type" value="Genomic_DNA"/>
</dbReference>
<proteinExistence type="predicted"/>
<feature type="region of interest" description="Disordered" evidence="1">
    <location>
        <begin position="1"/>
        <end position="31"/>
    </location>
</feature>
<feature type="compositionally biased region" description="Basic and acidic residues" evidence="1">
    <location>
        <begin position="8"/>
        <end position="22"/>
    </location>
</feature>
<organism evidence="2 3">
    <name type="scientific">Drosophila gunungcola</name>
    <name type="common">fruit fly</name>
    <dbReference type="NCBI Taxonomy" id="103775"/>
    <lineage>
        <taxon>Eukaryota</taxon>
        <taxon>Metazoa</taxon>
        <taxon>Ecdysozoa</taxon>
        <taxon>Arthropoda</taxon>
        <taxon>Hexapoda</taxon>
        <taxon>Insecta</taxon>
        <taxon>Pterygota</taxon>
        <taxon>Neoptera</taxon>
        <taxon>Endopterygota</taxon>
        <taxon>Diptera</taxon>
        <taxon>Brachycera</taxon>
        <taxon>Muscomorpha</taxon>
        <taxon>Ephydroidea</taxon>
        <taxon>Drosophilidae</taxon>
        <taxon>Drosophila</taxon>
        <taxon>Sophophora</taxon>
    </lineage>
</organism>
<keyword evidence="3" id="KW-1185">Reference proteome</keyword>
<accession>A0A9P9YCJ9</accession>
<name>A0A9P9YCJ9_9MUSC</name>
<sequence length="94" mass="10767">RSLGNKSGHRDRCPRATADRSGGHLKLKNRDSAWPGAHSTCWTPRYMAMGGPQHSLRQFTIAFRRLQCAQFVYDSVYCLRKTQACRKNRIRSAD</sequence>
<evidence type="ECO:0000313" key="2">
    <source>
        <dbReference type="EMBL" id="KAI8034441.1"/>
    </source>
</evidence>
<comment type="caution">
    <text evidence="2">The sequence shown here is derived from an EMBL/GenBank/DDBJ whole genome shotgun (WGS) entry which is preliminary data.</text>
</comment>
<evidence type="ECO:0000256" key="1">
    <source>
        <dbReference type="SAM" id="MobiDB-lite"/>
    </source>
</evidence>
<dbReference type="Proteomes" id="UP001059596">
    <property type="component" value="Unassembled WGS sequence"/>
</dbReference>
<evidence type="ECO:0000313" key="3">
    <source>
        <dbReference type="Proteomes" id="UP001059596"/>
    </source>
</evidence>
<feature type="non-terminal residue" evidence="2">
    <location>
        <position position="1"/>
    </location>
</feature>
<reference evidence="2" key="1">
    <citation type="journal article" date="2023" name="Genome Biol. Evol.">
        <title>Long-read-based Genome Assembly of Drosophila gunungcola Reveals Fewer Chemosensory Genes in Flower-breeding Species.</title>
        <authorList>
            <person name="Negi A."/>
            <person name="Liao B.Y."/>
            <person name="Yeh S.D."/>
        </authorList>
    </citation>
    <scope>NUCLEOTIDE SEQUENCE</scope>
    <source>
        <strain evidence="2">Sukarami</strain>
    </source>
</reference>